<sequence>MRFFGLKRKGGSPPTPIASAGRQKDEKKQKQPLFSVVCFFILNTTCPVVPAKPINRHPEFISGSHSGAETSSA</sequence>
<name>A0A1G1XVV5_9BACT</name>
<organism evidence="2 3">
    <name type="scientific">Candidatus Buchananbacteria bacterium RIFCSPHIGHO2_01_FULL_39_14</name>
    <dbReference type="NCBI Taxonomy" id="1797532"/>
    <lineage>
        <taxon>Bacteria</taxon>
        <taxon>Candidatus Buchananiibacteriota</taxon>
    </lineage>
</organism>
<feature type="region of interest" description="Disordered" evidence="1">
    <location>
        <begin position="1"/>
        <end position="30"/>
    </location>
</feature>
<gene>
    <name evidence="2" type="ORF">A2729_05155</name>
</gene>
<evidence type="ECO:0000256" key="1">
    <source>
        <dbReference type="SAM" id="MobiDB-lite"/>
    </source>
</evidence>
<reference evidence="2 3" key="1">
    <citation type="journal article" date="2016" name="Nat. Commun.">
        <title>Thousands of microbial genomes shed light on interconnected biogeochemical processes in an aquifer system.</title>
        <authorList>
            <person name="Anantharaman K."/>
            <person name="Brown C.T."/>
            <person name="Hug L.A."/>
            <person name="Sharon I."/>
            <person name="Castelle C.J."/>
            <person name="Probst A.J."/>
            <person name="Thomas B.C."/>
            <person name="Singh A."/>
            <person name="Wilkins M.J."/>
            <person name="Karaoz U."/>
            <person name="Brodie E.L."/>
            <person name="Williams K.H."/>
            <person name="Hubbard S.S."/>
            <person name="Banfield J.F."/>
        </authorList>
    </citation>
    <scope>NUCLEOTIDE SEQUENCE [LARGE SCALE GENOMIC DNA]</scope>
</reference>
<evidence type="ECO:0000313" key="3">
    <source>
        <dbReference type="Proteomes" id="UP000178930"/>
    </source>
</evidence>
<accession>A0A1G1XVV5</accession>
<dbReference type="AlphaFoldDB" id="A0A1G1XVV5"/>
<comment type="caution">
    <text evidence="2">The sequence shown here is derived from an EMBL/GenBank/DDBJ whole genome shotgun (WGS) entry which is preliminary data.</text>
</comment>
<proteinExistence type="predicted"/>
<protein>
    <submittedName>
        <fullName evidence="2">Uncharacterized protein</fullName>
    </submittedName>
</protein>
<dbReference type="EMBL" id="MHIB01000020">
    <property type="protein sequence ID" value="OGY44213.1"/>
    <property type="molecule type" value="Genomic_DNA"/>
</dbReference>
<evidence type="ECO:0000313" key="2">
    <source>
        <dbReference type="EMBL" id="OGY44213.1"/>
    </source>
</evidence>
<feature type="compositionally biased region" description="Basic residues" evidence="1">
    <location>
        <begin position="1"/>
        <end position="10"/>
    </location>
</feature>
<dbReference type="Proteomes" id="UP000178930">
    <property type="component" value="Unassembled WGS sequence"/>
</dbReference>